<evidence type="ECO:0000313" key="1">
    <source>
        <dbReference type="EMBL" id="MCL6684734.1"/>
    </source>
</evidence>
<dbReference type="PANTHER" id="PTHR42830:SF2">
    <property type="entry name" value="OSMC_OHR FAMILY PROTEIN"/>
    <property type="match status" value="1"/>
</dbReference>
<name>A0ABT0RR09_9SPHN</name>
<dbReference type="SUPFAM" id="SSF82784">
    <property type="entry name" value="OsmC-like"/>
    <property type="match status" value="1"/>
</dbReference>
<dbReference type="Pfam" id="PF02566">
    <property type="entry name" value="OsmC"/>
    <property type="match status" value="1"/>
</dbReference>
<dbReference type="InterPro" id="IPR003718">
    <property type="entry name" value="OsmC/Ohr_fam"/>
</dbReference>
<dbReference type="EMBL" id="JAMGBD010000002">
    <property type="protein sequence ID" value="MCL6684734.1"/>
    <property type="molecule type" value="Genomic_DNA"/>
</dbReference>
<gene>
    <name evidence="1" type="ORF">LZ536_12615</name>
</gene>
<accession>A0ABT0RR09</accession>
<dbReference type="Proteomes" id="UP001165363">
    <property type="component" value="Unassembled WGS sequence"/>
</dbReference>
<dbReference type="Gene3D" id="3.30.300.20">
    <property type="match status" value="1"/>
</dbReference>
<dbReference type="InterPro" id="IPR015946">
    <property type="entry name" value="KH_dom-like_a/b"/>
</dbReference>
<comment type="caution">
    <text evidence="1">The sequence shown here is derived from an EMBL/GenBank/DDBJ whole genome shotgun (WGS) entry which is preliminary data.</text>
</comment>
<dbReference type="InterPro" id="IPR052707">
    <property type="entry name" value="OsmC_Ohr_Peroxiredoxin"/>
</dbReference>
<protein>
    <submittedName>
        <fullName evidence="1">OsmC family protein</fullName>
    </submittedName>
</protein>
<evidence type="ECO:0000313" key="2">
    <source>
        <dbReference type="Proteomes" id="UP001165363"/>
    </source>
</evidence>
<reference evidence="1" key="1">
    <citation type="submission" date="2022-05" db="EMBL/GenBank/DDBJ databases">
        <authorList>
            <person name="Jo J.-H."/>
            <person name="Im W.-T."/>
        </authorList>
    </citation>
    <scope>NUCLEOTIDE SEQUENCE</scope>
    <source>
        <strain evidence="1">SE158</strain>
    </source>
</reference>
<dbReference type="PANTHER" id="PTHR42830">
    <property type="entry name" value="OSMOTICALLY INDUCIBLE FAMILY PROTEIN"/>
    <property type="match status" value="1"/>
</dbReference>
<dbReference type="RefSeq" id="WP_249849129.1">
    <property type="nucleotide sequence ID" value="NZ_JAMGBD010000002.1"/>
</dbReference>
<organism evidence="1 2">
    <name type="scientific">Sphingomonas alba</name>
    <dbReference type="NCBI Taxonomy" id="2908208"/>
    <lineage>
        <taxon>Bacteria</taxon>
        <taxon>Pseudomonadati</taxon>
        <taxon>Pseudomonadota</taxon>
        <taxon>Alphaproteobacteria</taxon>
        <taxon>Sphingomonadales</taxon>
        <taxon>Sphingomonadaceae</taxon>
        <taxon>Sphingomonas</taxon>
    </lineage>
</organism>
<sequence length="152" mass="16751">MSTYTATVRWTRSGEGDFAKGQYSRAHEWAFDGGHVMKASASPHVVPAPWSDPEGVDPEEAFVASLSSCHMLFFLDFARRDGWTVDAYLDEAEGVMEKGADGKIAITRVMLKPRIEWQDEGPDPAALADLHHRAHEACFIANSVKSEVVVES</sequence>
<proteinExistence type="predicted"/>
<keyword evidence="2" id="KW-1185">Reference proteome</keyword>
<dbReference type="InterPro" id="IPR036102">
    <property type="entry name" value="OsmC/Ohrsf"/>
</dbReference>